<dbReference type="InterPro" id="IPR006483">
    <property type="entry name" value="CRISPR-assoc_Cas3_HD"/>
</dbReference>
<dbReference type="PATRIC" id="fig|1872076.5.peg.4409"/>
<dbReference type="GO" id="GO:0003723">
    <property type="term" value="F:RNA binding"/>
    <property type="evidence" value="ECO:0007669"/>
    <property type="project" value="TreeGrafter"/>
</dbReference>
<dbReference type="NCBIfam" id="TIGR01596">
    <property type="entry name" value="cas3_HD"/>
    <property type="match status" value="1"/>
</dbReference>
<dbReference type="PANTHER" id="PTHR47963:SF9">
    <property type="entry name" value="CRISPR-ASSOCIATED ENDONUCLEASE_HELICASE CAS3"/>
    <property type="match status" value="1"/>
</dbReference>
<dbReference type="Pfam" id="PF00270">
    <property type="entry name" value="DEAD"/>
    <property type="match status" value="1"/>
</dbReference>
<dbReference type="GO" id="GO:0003724">
    <property type="term" value="F:RNA helicase activity"/>
    <property type="evidence" value="ECO:0007669"/>
    <property type="project" value="TreeGrafter"/>
</dbReference>
<dbReference type="InterPro" id="IPR011545">
    <property type="entry name" value="DEAD/DEAH_box_helicase_dom"/>
</dbReference>
<dbReference type="InterPro" id="IPR006474">
    <property type="entry name" value="Helicase_Cas3_CRISPR-ass_core"/>
</dbReference>
<dbReference type="InterPro" id="IPR001650">
    <property type="entry name" value="Helicase_C-like"/>
</dbReference>
<dbReference type="Pfam" id="PF18019">
    <property type="entry name" value="Cas3_HD"/>
    <property type="match status" value="1"/>
</dbReference>
<keyword evidence="5" id="KW-0547">Nucleotide-binding</keyword>
<keyword evidence="9" id="KW-0051">Antiviral defense</keyword>
<dbReference type="GO" id="GO:0046872">
    <property type="term" value="F:metal ion binding"/>
    <property type="evidence" value="ECO:0007669"/>
    <property type="project" value="UniProtKB-KW"/>
</dbReference>
<dbReference type="NCBIfam" id="TIGR01587">
    <property type="entry name" value="cas3_core"/>
    <property type="match status" value="1"/>
</dbReference>
<evidence type="ECO:0000256" key="4">
    <source>
        <dbReference type="ARBA" id="ARBA00022723"/>
    </source>
</evidence>
<dbReference type="InterPro" id="IPR050547">
    <property type="entry name" value="DEAD_box_RNA_helicases"/>
</dbReference>
<accession>A0A1E3X8A3</accession>
<dbReference type="GO" id="GO:0016787">
    <property type="term" value="F:hydrolase activity"/>
    <property type="evidence" value="ECO:0007669"/>
    <property type="project" value="UniProtKB-KW"/>
</dbReference>
<dbReference type="GO" id="GO:0004518">
    <property type="term" value="F:nuclease activity"/>
    <property type="evidence" value="ECO:0007669"/>
    <property type="project" value="UniProtKB-KW"/>
</dbReference>
<feature type="domain" description="Helicase ATP-binding" evidence="10">
    <location>
        <begin position="256"/>
        <end position="446"/>
    </location>
</feature>
<evidence type="ECO:0000256" key="7">
    <source>
        <dbReference type="ARBA" id="ARBA00022806"/>
    </source>
</evidence>
<dbReference type="SMART" id="SM00487">
    <property type="entry name" value="DEXDc"/>
    <property type="match status" value="1"/>
</dbReference>
<dbReference type="PROSITE" id="PS51192">
    <property type="entry name" value="HELICASE_ATP_BIND_1"/>
    <property type="match status" value="1"/>
</dbReference>
<keyword evidence="6" id="KW-0378">Hydrolase</keyword>
<evidence type="ECO:0000256" key="3">
    <source>
        <dbReference type="ARBA" id="ARBA00022722"/>
    </source>
</evidence>
<dbReference type="SUPFAM" id="SSF52540">
    <property type="entry name" value="P-loop containing nucleoside triphosphate hydrolases"/>
    <property type="match status" value="1"/>
</dbReference>
<feature type="domain" description="HD Cas3-type" evidence="11">
    <location>
        <begin position="27"/>
        <end position="197"/>
    </location>
</feature>
<proteinExistence type="inferred from homology"/>
<dbReference type="AlphaFoldDB" id="A0A1E3X8A3"/>
<evidence type="ECO:0000259" key="11">
    <source>
        <dbReference type="PROSITE" id="PS51643"/>
    </source>
</evidence>
<dbReference type="InterPro" id="IPR054712">
    <property type="entry name" value="Cas3-like_dom"/>
</dbReference>
<comment type="similarity">
    <text evidence="1">In the N-terminal section; belongs to the CRISPR-associated nuclease Cas3-HD family.</text>
</comment>
<dbReference type="Pfam" id="PF22590">
    <property type="entry name" value="Cas3-like_C_2"/>
    <property type="match status" value="1"/>
</dbReference>
<evidence type="ECO:0000313" key="13">
    <source>
        <dbReference type="Proteomes" id="UP000094056"/>
    </source>
</evidence>
<dbReference type="PROSITE" id="PS51643">
    <property type="entry name" value="HD_CAS3"/>
    <property type="match status" value="1"/>
</dbReference>
<dbReference type="Proteomes" id="UP000094056">
    <property type="component" value="Unassembled WGS sequence"/>
</dbReference>
<comment type="caution">
    <text evidence="12">The sequence shown here is derived from an EMBL/GenBank/DDBJ whole genome shotgun (WGS) entry which is preliminary data.</text>
</comment>
<dbReference type="InterPro" id="IPR038257">
    <property type="entry name" value="CRISPR-assoc_Cas3_HD_sf"/>
</dbReference>
<evidence type="ECO:0000256" key="1">
    <source>
        <dbReference type="ARBA" id="ARBA00006847"/>
    </source>
</evidence>
<sequence length="847" mass="97044">MSRLKKSSSDLIAYLKYRDCIAKSTDNGMPGLSVQEHSRYAGEVAKELIKRLPYSCSKLLPEGSITMASLHDIGKISPGFQDKLNPNLKRLADISFSGYEPNHAEISEASFISWIKKSNQNLQDIEKWGETLGYHHGKRKNPHQDIAGVYGGIQWQEERHKLMKLLIDCFGQLPSYPPDSIEQRNIVSGFVSIADWIASDEEFFPAEGLPTETNLESHIQQTLDTCGWTFPEVVKGLTFEDVFNGKKPYVMQNEFIDSLKGPGIYLLEAPMGTGKTEAALYAAYKLIYEGHNSGIYFGLPTRLTSNKIYERVQDFMQKIIADKINCKLVHSQAWLRPFGGEEFNTGMSWFNPLKRAILAPFGVGTIDQALFSVLRVKHFFVRTFGLAGKVVILDEVHSYDVYTGTLLDELIKSLLAMNCSVFILSATLSSERKKSFFNQKLPDREDYPLITIQPKESRIETLSAGETKRKDIEVQMLDNDIQDTAKILVEKAKKGMCVIWIANTVRESQEYYKSIISEKSDSDSFKVGLLHSCFPAYRREELEKEWIDSLGKNGDRPEGCVLIGTQIVEQSVDIDADFMISDLAPTDMLLQRMGRLWRHQRTRRTCSKPEFLIRCKDVDNCADKESLEEALGKSRYIYAPYVLWRSYQIWKGMTVLSIPEDIRELLESTYKTLANEPQFIIELKEKLEDIKKELRLKALGSTAEALLELPDDEYVATRYSSQIQIQVLLVRHCDSKGISANLVLINGDNVFVDAMKRDFNTTRKLYQNIVPLNKNYFRKYSNFHVPEYLSKHIYGDLIILKRRDDGNLVLTDERQTNLAYDDLKGVYRIEYVYSVDTEKEYDDEFDW</sequence>
<dbReference type="Gene3D" id="1.10.3210.30">
    <property type="match status" value="1"/>
</dbReference>
<comment type="similarity">
    <text evidence="2">In the central section; belongs to the CRISPR-associated helicase Cas3 family.</text>
</comment>
<evidence type="ECO:0000256" key="5">
    <source>
        <dbReference type="ARBA" id="ARBA00022741"/>
    </source>
</evidence>
<dbReference type="CDD" id="cd09641">
    <property type="entry name" value="Cas3''_I"/>
    <property type="match status" value="1"/>
</dbReference>
<dbReference type="EMBL" id="MAYW01000137">
    <property type="protein sequence ID" value="ODS31184.1"/>
    <property type="molecule type" value="Genomic_DNA"/>
</dbReference>
<dbReference type="InterPro" id="IPR014001">
    <property type="entry name" value="Helicase_ATP-bd"/>
</dbReference>
<keyword evidence="3" id="KW-0540">Nuclease</keyword>
<dbReference type="Gene3D" id="3.40.50.300">
    <property type="entry name" value="P-loop containing nucleotide triphosphate hydrolases"/>
    <property type="match status" value="2"/>
</dbReference>
<keyword evidence="8" id="KW-0067">ATP-binding</keyword>
<protein>
    <submittedName>
        <fullName evidence="12">CRISPR-associated protein</fullName>
    </submittedName>
</protein>
<dbReference type="InterPro" id="IPR027417">
    <property type="entry name" value="P-loop_NTPase"/>
</dbReference>
<dbReference type="GO" id="GO:0005524">
    <property type="term" value="F:ATP binding"/>
    <property type="evidence" value="ECO:0007669"/>
    <property type="project" value="UniProtKB-KW"/>
</dbReference>
<evidence type="ECO:0000313" key="12">
    <source>
        <dbReference type="EMBL" id="ODS31184.1"/>
    </source>
</evidence>
<keyword evidence="7" id="KW-0347">Helicase</keyword>
<evidence type="ECO:0000256" key="6">
    <source>
        <dbReference type="ARBA" id="ARBA00022801"/>
    </source>
</evidence>
<name>A0A1E3X8A3_9BACT</name>
<dbReference type="GO" id="GO:0051607">
    <property type="term" value="P:defense response to virus"/>
    <property type="evidence" value="ECO:0007669"/>
    <property type="project" value="UniProtKB-KW"/>
</dbReference>
<reference evidence="12 13" key="1">
    <citation type="submission" date="2016-07" db="EMBL/GenBank/DDBJ databases">
        <title>Draft genome of Scalindua rubra, obtained from a brine-seawater interface in the Red Sea, sheds light on salt adaptation in anammox bacteria.</title>
        <authorList>
            <person name="Speth D.R."/>
            <person name="Lagkouvardos I."/>
            <person name="Wang Y."/>
            <person name="Qian P.-Y."/>
            <person name="Dutilh B.E."/>
            <person name="Jetten M.S."/>
        </authorList>
    </citation>
    <scope>NUCLEOTIDE SEQUENCE [LARGE SCALE GENOMIC DNA]</scope>
    <source>
        <strain evidence="12">BSI-1</strain>
    </source>
</reference>
<dbReference type="SMART" id="SM00490">
    <property type="entry name" value="HELICc"/>
    <property type="match status" value="1"/>
</dbReference>
<evidence type="ECO:0000256" key="9">
    <source>
        <dbReference type="ARBA" id="ARBA00023118"/>
    </source>
</evidence>
<evidence type="ECO:0000259" key="10">
    <source>
        <dbReference type="PROSITE" id="PS51192"/>
    </source>
</evidence>
<evidence type="ECO:0000256" key="8">
    <source>
        <dbReference type="ARBA" id="ARBA00022840"/>
    </source>
</evidence>
<organism evidence="12 13">
    <name type="scientific">Candidatus Scalindua rubra</name>
    <dbReference type="NCBI Taxonomy" id="1872076"/>
    <lineage>
        <taxon>Bacteria</taxon>
        <taxon>Pseudomonadati</taxon>
        <taxon>Planctomycetota</taxon>
        <taxon>Candidatus Brocadiia</taxon>
        <taxon>Candidatus Brocadiales</taxon>
        <taxon>Candidatus Scalinduaceae</taxon>
        <taxon>Candidatus Scalindua</taxon>
    </lineage>
</organism>
<evidence type="ECO:0000256" key="2">
    <source>
        <dbReference type="ARBA" id="ARBA00009046"/>
    </source>
</evidence>
<dbReference type="PANTHER" id="PTHR47963">
    <property type="entry name" value="DEAD-BOX ATP-DEPENDENT RNA HELICASE 47, MITOCHONDRIAL"/>
    <property type="match status" value="1"/>
</dbReference>
<gene>
    <name evidence="12" type="ORF">SCARUB_03701</name>
</gene>
<keyword evidence="4" id="KW-0479">Metal-binding</keyword>